<evidence type="ECO:0000313" key="6">
    <source>
        <dbReference type="Proteomes" id="UP000267250"/>
    </source>
</evidence>
<keyword evidence="2" id="KW-0813">Transport</keyword>
<dbReference type="PANTHER" id="PTHR30290">
    <property type="entry name" value="PERIPLASMIC BINDING COMPONENT OF ABC TRANSPORTER"/>
    <property type="match status" value="1"/>
</dbReference>
<dbReference type="GO" id="GO:0043190">
    <property type="term" value="C:ATP-binding cassette (ABC) transporter complex"/>
    <property type="evidence" value="ECO:0007669"/>
    <property type="project" value="InterPro"/>
</dbReference>
<dbReference type="Pfam" id="PF00496">
    <property type="entry name" value="SBP_bac_5"/>
    <property type="match status" value="1"/>
</dbReference>
<dbReference type="EMBL" id="CP016379">
    <property type="protein sequence ID" value="AZR72932.1"/>
    <property type="molecule type" value="Genomic_DNA"/>
</dbReference>
<dbReference type="InterPro" id="IPR000914">
    <property type="entry name" value="SBP_5_dom"/>
</dbReference>
<dbReference type="Gene3D" id="3.40.190.10">
    <property type="entry name" value="Periplasmic binding protein-like II"/>
    <property type="match status" value="1"/>
</dbReference>
<dbReference type="GO" id="GO:1904680">
    <property type="term" value="F:peptide transmembrane transporter activity"/>
    <property type="evidence" value="ECO:0007669"/>
    <property type="project" value="TreeGrafter"/>
</dbReference>
<dbReference type="CDD" id="cd08513">
    <property type="entry name" value="PBP2_thermophilic_Hb8_like"/>
    <property type="match status" value="1"/>
</dbReference>
<keyword evidence="3" id="KW-0732">Signal</keyword>
<dbReference type="SUPFAM" id="SSF53850">
    <property type="entry name" value="Periplasmic binding protein-like II"/>
    <property type="match status" value="1"/>
</dbReference>
<keyword evidence="6" id="KW-1185">Reference proteome</keyword>
<dbReference type="InterPro" id="IPR030678">
    <property type="entry name" value="Peptide/Ni-bd"/>
</dbReference>
<gene>
    <name evidence="5" type="ORF">BBF96_05715</name>
</gene>
<dbReference type="InterPro" id="IPR039424">
    <property type="entry name" value="SBP_5"/>
</dbReference>
<proteinExistence type="inferred from homology"/>
<dbReference type="PIRSF" id="PIRSF002741">
    <property type="entry name" value="MppA"/>
    <property type="match status" value="1"/>
</dbReference>
<accession>A0A3S9SXF9</accession>
<dbReference type="Proteomes" id="UP000267250">
    <property type="component" value="Chromosome"/>
</dbReference>
<dbReference type="Gene3D" id="3.10.105.10">
    <property type="entry name" value="Dipeptide-binding Protein, Domain 3"/>
    <property type="match status" value="1"/>
</dbReference>
<dbReference type="RefSeq" id="WP_164730918.1">
    <property type="nucleotide sequence ID" value="NZ_CP016379.1"/>
</dbReference>
<evidence type="ECO:0000259" key="4">
    <source>
        <dbReference type="Pfam" id="PF00496"/>
    </source>
</evidence>
<evidence type="ECO:0000256" key="3">
    <source>
        <dbReference type="ARBA" id="ARBA00022729"/>
    </source>
</evidence>
<sequence>MSQKRFVIFLAILLTLCVVSSVALSKEKVLQFAMTQEPDGFGPMFSMVAGTTVEGLLDIGLLYRDNNWDLHPAVALYRPSVEDGTWIVNDDGTMEVHWKIRDDVYWHDGVKHTIHDYVFGFEVGLDEEIPIVSRYVTKKIDHIEVINDYECIVYWKELYPFADLTINGQGALPRHILEEVYRTDKEKFINHPYWTNQFIGRGPYKLKDWVPGSHIEVVKNENFFIAEPKIDRIIARFVEDTETLAVMIKTGEVDATLPPTVPFDVAMNLKKSVDPNEINIEFVPGVVWEHIDLNKRDYPPFRDPRVRKALLYAIDRQKLVDALFDGVLPVAHTFMAPRHPLYTDAVDKVIKKYEYNPEKALALMAMAGWTIGEDGILENEKGEKMILNIRTTSGNRPRELTLQVLQDMWKKIGVKLEIEVMPPAVLFNGDHFYRREWPHMIMFAWVSYPTSMPLMWHSDQIPTEENGWSGQNIAGWANEEADKIIEKMLVEMSEKKRQELNVELMKLWTEDLPSLPLFFRVDIATWKTNVKGIKPTGSADPYTWNCWEWDIE</sequence>
<comment type="similarity">
    <text evidence="1">Belongs to the bacterial solute-binding protein 5 family.</text>
</comment>
<evidence type="ECO:0000313" key="5">
    <source>
        <dbReference type="EMBL" id="AZR72932.1"/>
    </source>
</evidence>
<organism evidence="5 6">
    <name type="scientific">Anoxybacter fermentans</name>
    <dbReference type="NCBI Taxonomy" id="1323375"/>
    <lineage>
        <taxon>Bacteria</taxon>
        <taxon>Bacillati</taxon>
        <taxon>Bacillota</taxon>
        <taxon>Clostridia</taxon>
        <taxon>Halanaerobiales</taxon>
        <taxon>Anoxybacter</taxon>
    </lineage>
</organism>
<dbReference type="GO" id="GO:0042597">
    <property type="term" value="C:periplasmic space"/>
    <property type="evidence" value="ECO:0007669"/>
    <property type="project" value="UniProtKB-ARBA"/>
</dbReference>
<reference evidence="5 6" key="1">
    <citation type="submission" date="2016-07" db="EMBL/GenBank/DDBJ databases">
        <title>Genome and transcriptome analysis of iron-reducing fermentative bacteria Anoxybacter fermentans.</title>
        <authorList>
            <person name="Zeng X."/>
            <person name="Shao Z."/>
        </authorList>
    </citation>
    <scope>NUCLEOTIDE SEQUENCE [LARGE SCALE GENOMIC DNA]</scope>
    <source>
        <strain evidence="5 6">DY22613</strain>
    </source>
</reference>
<dbReference type="AlphaFoldDB" id="A0A3S9SXF9"/>
<dbReference type="GO" id="GO:0015833">
    <property type="term" value="P:peptide transport"/>
    <property type="evidence" value="ECO:0007669"/>
    <property type="project" value="TreeGrafter"/>
</dbReference>
<name>A0A3S9SXF9_9FIRM</name>
<dbReference type="KEGG" id="aft:BBF96_05715"/>
<evidence type="ECO:0000256" key="2">
    <source>
        <dbReference type="ARBA" id="ARBA00022448"/>
    </source>
</evidence>
<evidence type="ECO:0000256" key="1">
    <source>
        <dbReference type="ARBA" id="ARBA00005695"/>
    </source>
</evidence>
<protein>
    <recommendedName>
        <fullName evidence="4">Solute-binding protein family 5 domain-containing protein</fullName>
    </recommendedName>
</protein>
<feature type="domain" description="Solute-binding protein family 5" evidence="4">
    <location>
        <begin position="86"/>
        <end position="453"/>
    </location>
</feature>
<dbReference type="PANTHER" id="PTHR30290:SF9">
    <property type="entry name" value="OLIGOPEPTIDE-BINDING PROTEIN APPA"/>
    <property type="match status" value="1"/>
</dbReference>